<keyword evidence="2" id="KW-1185">Reference proteome</keyword>
<reference evidence="1" key="1">
    <citation type="submission" date="2020-07" db="EMBL/GenBank/DDBJ databases">
        <title>Multicomponent nature underlies the extraordinary mechanical properties of spider dragline silk.</title>
        <authorList>
            <person name="Kono N."/>
            <person name="Nakamura H."/>
            <person name="Mori M."/>
            <person name="Yoshida Y."/>
            <person name="Ohtoshi R."/>
            <person name="Malay A.D."/>
            <person name="Moran D.A.P."/>
            <person name="Tomita M."/>
            <person name="Numata K."/>
            <person name="Arakawa K."/>
        </authorList>
    </citation>
    <scope>NUCLEOTIDE SEQUENCE</scope>
</reference>
<dbReference type="AlphaFoldDB" id="A0A8X6FJ42"/>
<protein>
    <submittedName>
        <fullName evidence="1">Uncharacterized protein</fullName>
    </submittedName>
</protein>
<evidence type="ECO:0000313" key="1">
    <source>
        <dbReference type="EMBL" id="GFQ81116.1"/>
    </source>
</evidence>
<dbReference type="Proteomes" id="UP000887116">
    <property type="component" value="Unassembled WGS sequence"/>
</dbReference>
<comment type="caution">
    <text evidence="1">The sequence shown here is derived from an EMBL/GenBank/DDBJ whole genome shotgun (WGS) entry which is preliminary data.</text>
</comment>
<evidence type="ECO:0000313" key="2">
    <source>
        <dbReference type="Proteomes" id="UP000887116"/>
    </source>
</evidence>
<sequence>MLCRVLSNSQKLSFFSANGKRSIVQFPKFGDGACTSLTKYEKGKKKWNILSEYEESKGGEYQKECRSYTEVCEAFGDARVHASFARIYTRVFRCEFFRD</sequence>
<accession>A0A8X6FJ42</accession>
<gene>
    <name evidence="1" type="ORF">TNCT_607501</name>
</gene>
<name>A0A8X6FJ42_TRICU</name>
<proteinExistence type="predicted"/>
<dbReference type="EMBL" id="BMAO01032278">
    <property type="protein sequence ID" value="GFQ81116.1"/>
    <property type="molecule type" value="Genomic_DNA"/>
</dbReference>
<organism evidence="1 2">
    <name type="scientific">Trichonephila clavata</name>
    <name type="common">Joro spider</name>
    <name type="synonym">Nephila clavata</name>
    <dbReference type="NCBI Taxonomy" id="2740835"/>
    <lineage>
        <taxon>Eukaryota</taxon>
        <taxon>Metazoa</taxon>
        <taxon>Ecdysozoa</taxon>
        <taxon>Arthropoda</taxon>
        <taxon>Chelicerata</taxon>
        <taxon>Arachnida</taxon>
        <taxon>Araneae</taxon>
        <taxon>Araneomorphae</taxon>
        <taxon>Entelegynae</taxon>
        <taxon>Araneoidea</taxon>
        <taxon>Nephilidae</taxon>
        <taxon>Trichonephila</taxon>
    </lineage>
</organism>